<evidence type="ECO:0000313" key="2">
    <source>
        <dbReference type="EMBL" id="MBD5778738.1"/>
    </source>
</evidence>
<dbReference type="Pfam" id="PF01042">
    <property type="entry name" value="Ribonuc_L-PSP"/>
    <property type="match status" value="2"/>
</dbReference>
<dbReference type="GO" id="GO:0005829">
    <property type="term" value="C:cytosol"/>
    <property type="evidence" value="ECO:0007669"/>
    <property type="project" value="TreeGrafter"/>
</dbReference>
<dbReference type="PANTHER" id="PTHR11803">
    <property type="entry name" value="2-IMINOBUTANOATE/2-IMINOPROPANOATE DEAMINASE RIDA"/>
    <property type="match status" value="1"/>
</dbReference>
<dbReference type="InterPro" id="IPR006175">
    <property type="entry name" value="YjgF/YER057c/UK114"/>
</dbReference>
<accession>A0A927IGJ5</accession>
<keyword evidence="1" id="KW-0812">Transmembrane</keyword>
<dbReference type="InterPro" id="IPR035959">
    <property type="entry name" value="RutC-like_sf"/>
</dbReference>
<dbReference type="PANTHER" id="PTHR11803:SF59">
    <property type="entry name" value="ENDORIBONUCLEASE"/>
    <property type="match status" value="1"/>
</dbReference>
<comment type="caution">
    <text evidence="2">The sequence shown here is derived from an EMBL/GenBank/DDBJ whole genome shotgun (WGS) entry which is preliminary data.</text>
</comment>
<protein>
    <recommendedName>
        <fullName evidence="4">Enamine deaminase RidA, house cleaning of reactive enamine intermediates, YjgF/YER057c/UK114 family</fullName>
    </recommendedName>
</protein>
<sequence>MSLLPQHKFRYVAGLFVLAAGAYIGLRFVGANSNERITVHKQASLPYADAVEVAPGSEYFYTWGVTASPRMKEIAKNSVENRYGDTYEQTFSVLAQLTKDLAEVGLTLRDVVNVRAYIVADPEPDFDGWNRAFKQFFGTTTNPHKPARTTVGISRLFHSDYRVEVEFVAVFPDGRGPHTAGTRQHERYTRLSRTETSERWKSYGRPIWPMSTGKATVADTSMFFSSSVRPASLMPNPPPGFFMYGNISQQSASLFKQMGSQLKEAGLGFEDVFFIRACVYPGKDSISKSFAAFNQEYSKFFNNDRNPNQPTRTVMSTPGFNYRNQSISIEYYAAYPEDSDREFATARASIGSTPAVVDSKPIAPAGVSVSADAKMVFLAGSIPSVEGDMKAQASSALEALKARVELAGGTLDDLVHVRAYIAEGDLKTLDKRIAEWEALYRETFSGENAPAITTLPVVSIVGNGIIELEGAAAILP</sequence>
<keyword evidence="3" id="KW-1185">Reference proteome</keyword>
<dbReference type="SUPFAM" id="SSF55298">
    <property type="entry name" value="YjgF-like"/>
    <property type="match status" value="3"/>
</dbReference>
<name>A0A927IGJ5_9BACT</name>
<organism evidence="2 3">
    <name type="scientific">Pelagicoccus enzymogenes</name>
    <dbReference type="NCBI Taxonomy" id="2773457"/>
    <lineage>
        <taxon>Bacteria</taxon>
        <taxon>Pseudomonadati</taxon>
        <taxon>Verrucomicrobiota</taxon>
        <taxon>Opitutia</taxon>
        <taxon>Puniceicoccales</taxon>
        <taxon>Pelagicoccaceae</taxon>
        <taxon>Pelagicoccus</taxon>
    </lineage>
</organism>
<dbReference type="Proteomes" id="UP000622317">
    <property type="component" value="Unassembled WGS sequence"/>
</dbReference>
<dbReference type="Gene3D" id="3.30.1330.40">
    <property type="entry name" value="RutC-like"/>
    <property type="match status" value="3"/>
</dbReference>
<evidence type="ECO:0000256" key="1">
    <source>
        <dbReference type="SAM" id="Phobius"/>
    </source>
</evidence>
<reference evidence="2" key="1">
    <citation type="submission" date="2020-09" db="EMBL/GenBank/DDBJ databases">
        <title>Pelagicoccus enzymogenes sp. nov. with an EPS production, isolated from marine sediment.</title>
        <authorList>
            <person name="Feng X."/>
        </authorList>
    </citation>
    <scope>NUCLEOTIDE SEQUENCE</scope>
    <source>
        <strain evidence="2">NFK12</strain>
    </source>
</reference>
<dbReference type="RefSeq" id="WP_191615868.1">
    <property type="nucleotide sequence ID" value="NZ_JACYFG010000006.1"/>
</dbReference>
<evidence type="ECO:0008006" key="4">
    <source>
        <dbReference type="Google" id="ProtNLM"/>
    </source>
</evidence>
<proteinExistence type="predicted"/>
<dbReference type="GO" id="GO:0019239">
    <property type="term" value="F:deaminase activity"/>
    <property type="evidence" value="ECO:0007669"/>
    <property type="project" value="TreeGrafter"/>
</dbReference>
<feature type="transmembrane region" description="Helical" evidence="1">
    <location>
        <begin position="12"/>
        <end position="30"/>
    </location>
</feature>
<keyword evidence="1" id="KW-0472">Membrane</keyword>
<gene>
    <name evidence="2" type="ORF">IEN85_04495</name>
</gene>
<dbReference type="EMBL" id="JACYFG010000006">
    <property type="protein sequence ID" value="MBD5778738.1"/>
    <property type="molecule type" value="Genomic_DNA"/>
</dbReference>
<keyword evidence="1" id="KW-1133">Transmembrane helix</keyword>
<dbReference type="AlphaFoldDB" id="A0A927IGJ5"/>
<evidence type="ECO:0000313" key="3">
    <source>
        <dbReference type="Proteomes" id="UP000622317"/>
    </source>
</evidence>